<evidence type="ECO:0000256" key="7">
    <source>
        <dbReference type="RuleBase" id="RU000461"/>
    </source>
</evidence>
<keyword evidence="8" id="KW-0472">Membrane</keyword>
<dbReference type="InterPro" id="IPR002403">
    <property type="entry name" value="Cyt_P450_E_grp-IV"/>
</dbReference>
<dbReference type="PANTHER" id="PTHR24305:SF166">
    <property type="entry name" value="CYTOCHROME P450 12A4, MITOCHONDRIAL-RELATED"/>
    <property type="match status" value="1"/>
</dbReference>
<dbReference type="InterPro" id="IPR017972">
    <property type="entry name" value="Cyt_P450_CS"/>
</dbReference>
<dbReference type="PRINTS" id="PR00385">
    <property type="entry name" value="P450"/>
</dbReference>
<keyword evidence="7" id="KW-0503">Monooxygenase</keyword>
<name>A0AA38XCV9_9EURO</name>
<evidence type="ECO:0000256" key="8">
    <source>
        <dbReference type="SAM" id="Phobius"/>
    </source>
</evidence>
<dbReference type="Proteomes" id="UP001172673">
    <property type="component" value="Unassembled WGS sequence"/>
</dbReference>
<dbReference type="GO" id="GO:0016705">
    <property type="term" value="F:oxidoreductase activity, acting on paired donors, with incorporation or reduction of molecular oxygen"/>
    <property type="evidence" value="ECO:0007669"/>
    <property type="project" value="InterPro"/>
</dbReference>
<keyword evidence="5 6" id="KW-0408">Iron</keyword>
<comment type="similarity">
    <text evidence="2 7">Belongs to the cytochrome P450 family.</text>
</comment>
<dbReference type="PANTHER" id="PTHR24305">
    <property type="entry name" value="CYTOCHROME P450"/>
    <property type="match status" value="1"/>
</dbReference>
<comment type="cofactor">
    <cofactor evidence="1 6">
        <name>heme</name>
        <dbReference type="ChEBI" id="CHEBI:30413"/>
    </cofactor>
</comment>
<comment type="caution">
    <text evidence="9">The sequence shown here is derived from an EMBL/GenBank/DDBJ whole genome shotgun (WGS) entry which is preliminary data.</text>
</comment>
<evidence type="ECO:0000256" key="5">
    <source>
        <dbReference type="ARBA" id="ARBA00023004"/>
    </source>
</evidence>
<dbReference type="InterPro" id="IPR036396">
    <property type="entry name" value="Cyt_P450_sf"/>
</dbReference>
<keyword evidence="10" id="KW-1185">Reference proteome</keyword>
<evidence type="ECO:0008006" key="11">
    <source>
        <dbReference type="Google" id="ProtNLM"/>
    </source>
</evidence>
<proteinExistence type="inferred from homology"/>
<dbReference type="AlphaFoldDB" id="A0AA38XCV9"/>
<dbReference type="Gene3D" id="1.10.630.10">
    <property type="entry name" value="Cytochrome P450"/>
    <property type="match status" value="1"/>
</dbReference>
<keyword evidence="8" id="KW-1133">Transmembrane helix</keyword>
<evidence type="ECO:0000313" key="9">
    <source>
        <dbReference type="EMBL" id="KAJ9610774.1"/>
    </source>
</evidence>
<dbReference type="PROSITE" id="PS00086">
    <property type="entry name" value="CYTOCHROME_P450"/>
    <property type="match status" value="1"/>
</dbReference>
<dbReference type="EMBL" id="JAPDRK010000007">
    <property type="protein sequence ID" value="KAJ9610774.1"/>
    <property type="molecule type" value="Genomic_DNA"/>
</dbReference>
<protein>
    <recommendedName>
        <fullName evidence="11">Trichodiene oxygenase</fullName>
    </recommendedName>
</protein>
<dbReference type="InterPro" id="IPR050121">
    <property type="entry name" value="Cytochrome_P450_monoxygenase"/>
</dbReference>
<organism evidence="9 10">
    <name type="scientific">Cladophialophora chaetospira</name>
    <dbReference type="NCBI Taxonomy" id="386627"/>
    <lineage>
        <taxon>Eukaryota</taxon>
        <taxon>Fungi</taxon>
        <taxon>Dikarya</taxon>
        <taxon>Ascomycota</taxon>
        <taxon>Pezizomycotina</taxon>
        <taxon>Eurotiomycetes</taxon>
        <taxon>Chaetothyriomycetidae</taxon>
        <taxon>Chaetothyriales</taxon>
        <taxon>Herpotrichiellaceae</taxon>
        <taxon>Cladophialophora</taxon>
    </lineage>
</organism>
<evidence type="ECO:0000256" key="1">
    <source>
        <dbReference type="ARBA" id="ARBA00001971"/>
    </source>
</evidence>
<evidence type="ECO:0000313" key="10">
    <source>
        <dbReference type="Proteomes" id="UP001172673"/>
    </source>
</evidence>
<dbReference type="GO" id="GO:0004497">
    <property type="term" value="F:monooxygenase activity"/>
    <property type="evidence" value="ECO:0007669"/>
    <property type="project" value="UniProtKB-KW"/>
</dbReference>
<keyword evidence="8" id="KW-0812">Transmembrane</keyword>
<feature type="transmembrane region" description="Helical" evidence="8">
    <location>
        <begin position="16"/>
        <end position="37"/>
    </location>
</feature>
<evidence type="ECO:0000256" key="6">
    <source>
        <dbReference type="PIRSR" id="PIRSR602403-1"/>
    </source>
</evidence>
<reference evidence="9" key="1">
    <citation type="submission" date="2022-10" db="EMBL/GenBank/DDBJ databases">
        <title>Culturing micro-colonial fungi from biological soil crusts in the Mojave desert and describing Neophaeococcomyces mojavensis, and introducing the new genera and species Taxawa tesnikishii.</title>
        <authorList>
            <person name="Kurbessoian T."/>
            <person name="Stajich J.E."/>
        </authorList>
    </citation>
    <scope>NUCLEOTIDE SEQUENCE</scope>
    <source>
        <strain evidence="9">TK_41</strain>
    </source>
</reference>
<dbReference type="CDD" id="cd11062">
    <property type="entry name" value="CYP58-like"/>
    <property type="match status" value="1"/>
</dbReference>
<dbReference type="SUPFAM" id="SSF48264">
    <property type="entry name" value="Cytochrome P450"/>
    <property type="match status" value="1"/>
</dbReference>
<evidence type="ECO:0000256" key="2">
    <source>
        <dbReference type="ARBA" id="ARBA00010617"/>
    </source>
</evidence>
<accession>A0AA38XCV9</accession>
<keyword evidence="6 7" id="KW-0349">Heme</keyword>
<dbReference type="PRINTS" id="PR00465">
    <property type="entry name" value="EP450IV"/>
</dbReference>
<dbReference type="GO" id="GO:0020037">
    <property type="term" value="F:heme binding"/>
    <property type="evidence" value="ECO:0007669"/>
    <property type="project" value="InterPro"/>
</dbReference>
<dbReference type="GO" id="GO:0005506">
    <property type="term" value="F:iron ion binding"/>
    <property type="evidence" value="ECO:0007669"/>
    <property type="project" value="InterPro"/>
</dbReference>
<sequence length="506" mass="57280">MDWKELAFGASHRYPFLLIAVFLFAYLTTLSVYRLYFSPLAKFPGPKLAALSAWYAGYHDLAAGPVVRVRPDALHFNDPSFMDEIYSQSPKRRRERYKTVVQGMQAPGSMLATVDHDFHRRRRAVLNPYFSQQNVRRLEPVINDTLASLLHRMEGWAKTGAPTTMNIAFRAATKDIIQAYAFGDGKKCLDMEDCNAGFFDILTPQRVCHLGTYIYWLAYTMANLPPSITMALIPRVAVFARFMDGLTEQVEHTKAAKELSEGRTIFHEIIRSDMPDAEKETRRLTDEAMVIIIAGSETTASTLAAIMYHLLADRHLLARLKSELETAIPNPNQLPIASKLDGLPCLNAVIQEALRLYPGATHRQDRTCPDEDLVYETPEGKSYVIPKGTAMGMTAPIINRHAGLYERPNDFLPDRYIDNPQLKKYNFSFSKGGRQCIGINLAYQELQSFTAGIFRRYDLYDPQKAVQDGPTLELFETAREDISMHADYVTPGPYEGSHGLRVRIRH</sequence>
<keyword evidence="3 6" id="KW-0479">Metal-binding</keyword>
<dbReference type="Pfam" id="PF00067">
    <property type="entry name" value="p450"/>
    <property type="match status" value="1"/>
</dbReference>
<evidence type="ECO:0000256" key="3">
    <source>
        <dbReference type="ARBA" id="ARBA00022723"/>
    </source>
</evidence>
<dbReference type="InterPro" id="IPR001128">
    <property type="entry name" value="Cyt_P450"/>
</dbReference>
<keyword evidence="4 7" id="KW-0560">Oxidoreductase</keyword>
<feature type="transmembrane region" description="Helical" evidence="8">
    <location>
        <begin position="288"/>
        <end position="311"/>
    </location>
</feature>
<gene>
    <name evidence="9" type="ORF">H2200_005551</name>
</gene>
<evidence type="ECO:0000256" key="4">
    <source>
        <dbReference type="ARBA" id="ARBA00023002"/>
    </source>
</evidence>
<feature type="binding site" description="axial binding residue" evidence="6">
    <location>
        <position position="436"/>
    </location>
    <ligand>
        <name>heme</name>
        <dbReference type="ChEBI" id="CHEBI:30413"/>
    </ligand>
    <ligandPart>
        <name>Fe</name>
        <dbReference type="ChEBI" id="CHEBI:18248"/>
    </ligandPart>
</feature>